<evidence type="ECO:0000313" key="2">
    <source>
        <dbReference type="EMBL" id="GAA2951959.1"/>
    </source>
</evidence>
<dbReference type="PANTHER" id="PTHR38011:SF11">
    <property type="entry name" value="2,5-DIAMINO-6-RIBOSYLAMINO-4(3H)-PYRIMIDINONE 5'-PHOSPHATE REDUCTASE"/>
    <property type="match status" value="1"/>
</dbReference>
<protein>
    <submittedName>
        <fullName evidence="2">Dihydrofolate reductase family protein</fullName>
    </submittedName>
</protein>
<reference evidence="2 3" key="1">
    <citation type="journal article" date="2019" name="Int. J. Syst. Evol. Microbiol.">
        <title>The Global Catalogue of Microorganisms (GCM) 10K type strain sequencing project: providing services to taxonomists for standard genome sequencing and annotation.</title>
        <authorList>
            <consortium name="The Broad Institute Genomics Platform"/>
            <consortium name="The Broad Institute Genome Sequencing Center for Infectious Disease"/>
            <person name="Wu L."/>
            <person name="Ma J."/>
        </authorList>
    </citation>
    <scope>NUCLEOTIDE SEQUENCE [LARGE SCALE GENOMIC DNA]</scope>
    <source>
        <strain evidence="2 3">JCM 9088</strain>
    </source>
</reference>
<dbReference type="Pfam" id="PF01872">
    <property type="entry name" value="RibD_C"/>
    <property type="match status" value="1"/>
</dbReference>
<feature type="domain" description="Bacterial bifunctional deaminase-reductase C-terminal" evidence="1">
    <location>
        <begin position="3"/>
        <end position="184"/>
    </location>
</feature>
<dbReference type="Gene3D" id="3.40.430.10">
    <property type="entry name" value="Dihydrofolate Reductase, subunit A"/>
    <property type="match status" value="1"/>
</dbReference>
<dbReference type="InterPro" id="IPR050765">
    <property type="entry name" value="Riboflavin_Biosynth_HTPR"/>
</dbReference>
<evidence type="ECO:0000259" key="1">
    <source>
        <dbReference type="Pfam" id="PF01872"/>
    </source>
</evidence>
<dbReference type="PANTHER" id="PTHR38011">
    <property type="entry name" value="DIHYDROFOLATE REDUCTASE FAMILY PROTEIN (AFU_ORTHOLOGUE AFUA_8G06820)"/>
    <property type="match status" value="1"/>
</dbReference>
<gene>
    <name evidence="2" type="ORF">GCM10010446_41440</name>
</gene>
<proteinExistence type="predicted"/>
<organism evidence="2 3">
    <name type="scientific">Streptomyces enissocaesilis</name>
    <dbReference type="NCBI Taxonomy" id="332589"/>
    <lineage>
        <taxon>Bacteria</taxon>
        <taxon>Bacillati</taxon>
        <taxon>Actinomycetota</taxon>
        <taxon>Actinomycetes</taxon>
        <taxon>Kitasatosporales</taxon>
        <taxon>Streptomycetaceae</taxon>
        <taxon>Streptomyces</taxon>
        <taxon>Streptomyces rochei group</taxon>
    </lineage>
</organism>
<dbReference type="RefSeq" id="WP_344497024.1">
    <property type="nucleotide sequence ID" value="NZ_BAAAUD010000041.1"/>
</dbReference>
<keyword evidence="3" id="KW-1185">Reference proteome</keyword>
<dbReference type="InterPro" id="IPR002734">
    <property type="entry name" value="RibDG_C"/>
</dbReference>
<dbReference type="SUPFAM" id="SSF53597">
    <property type="entry name" value="Dihydrofolate reductase-like"/>
    <property type="match status" value="1"/>
</dbReference>
<dbReference type="EMBL" id="BAAAUD010000041">
    <property type="protein sequence ID" value="GAA2951959.1"/>
    <property type="molecule type" value="Genomic_DNA"/>
</dbReference>
<sequence>MRKLTYYVGMSIDGFIAAPDGAYDFYPVSESFLKDFLIGEYPDCLPTHARRHLGVDELENRHFDTMLQGRATYDAALELGITSPYKHLRQYVVSRSIATSPDPDVEILSGDVAAKVRELKREDGLGIYLVGGADLAAQLLEEIDELVLKVYPVVTGSGVPVFSAEFRVFDFALESTRTFDNGTIVLTYSKKR</sequence>
<evidence type="ECO:0000313" key="3">
    <source>
        <dbReference type="Proteomes" id="UP001500403"/>
    </source>
</evidence>
<dbReference type="InterPro" id="IPR024072">
    <property type="entry name" value="DHFR-like_dom_sf"/>
</dbReference>
<dbReference type="Proteomes" id="UP001500403">
    <property type="component" value="Unassembled WGS sequence"/>
</dbReference>
<comment type="caution">
    <text evidence="2">The sequence shown here is derived from an EMBL/GenBank/DDBJ whole genome shotgun (WGS) entry which is preliminary data.</text>
</comment>
<accession>A0ABN3XEI2</accession>
<name>A0ABN3XEI2_9ACTN</name>